<dbReference type="Pfam" id="PF10502">
    <property type="entry name" value="Peptidase_S26"/>
    <property type="match status" value="1"/>
</dbReference>
<dbReference type="PANTHER" id="PTHR43390">
    <property type="entry name" value="SIGNAL PEPTIDASE I"/>
    <property type="match status" value="1"/>
</dbReference>
<keyword evidence="5 8" id="KW-0645">Protease</keyword>
<proteinExistence type="inferred from homology"/>
<gene>
    <name evidence="10" type="primary">lepB</name>
    <name evidence="10" type="ORF">GPZ88_03865</name>
</gene>
<dbReference type="GO" id="GO:0009003">
    <property type="term" value="F:signal peptidase activity"/>
    <property type="evidence" value="ECO:0007669"/>
    <property type="project" value="UniProtKB-EC"/>
</dbReference>
<accession>A0A6G8HZR0</accession>
<evidence type="ECO:0000256" key="1">
    <source>
        <dbReference type="ARBA" id="ARBA00000677"/>
    </source>
</evidence>
<dbReference type="NCBIfam" id="TIGR02227">
    <property type="entry name" value="sigpep_I_bact"/>
    <property type="match status" value="1"/>
</dbReference>
<dbReference type="SUPFAM" id="SSF51306">
    <property type="entry name" value="LexA/Signal peptidase"/>
    <property type="match status" value="1"/>
</dbReference>
<reference evidence="10 11" key="1">
    <citation type="submission" date="2019-12" db="EMBL/GenBank/DDBJ databases">
        <title>Complete genome sequence of Streptococcus sp. CNU G2 isolated frome Bos taurus coreanae.</title>
        <authorList>
            <person name="Park S.Y."/>
            <person name="Kim J.H."/>
            <person name="Seo S.W."/>
        </authorList>
    </citation>
    <scope>NUCLEOTIDE SEQUENCE [LARGE SCALE GENOMIC DNA]</scope>
    <source>
        <strain evidence="10 11">CNU G2</strain>
    </source>
</reference>
<comment type="catalytic activity">
    <reaction evidence="1 8">
        <text>Cleavage of hydrophobic, N-terminal signal or leader sequences from secreted and periplasmic proteins.</text>
        <dbReference type="EC" id="3.4.21.89"/>
    </reaction>
</comment>
<dbReference type="EMBL" id="CP046919">
    <property type="protein sequence ID" value="QIM46268.1"/>
    <property type="molecule type" value="Genomic_DNA"/>
</dbReference>
<comment type="similarity">
    <text evidence="3 8">Belongs to the peptidase S26 family.</text>
</comment>
<dbReference type="PROSITE" id="PS00501">
    <property type="entry name" value="SPASE_I_1"/>
    <property type="match status" value="1"/>
</dbReference>
<dbReference type="PROSITE" id="PS00761">
    <property type="entry name" value="SPASE_I_3"/>
    <property type="match status" value="1"/>
</dbReference>
<dbReference type="AlphaFoldDB" id="A0A6G8HZR0"/>
<organism evidence="10 11">
    <name type="scientific">Streptococcus ruminicola</name>
    <dbReference type="NCBI Taxonomy" id="2686210"/>
    <lineage>
        <taxon>Bacteria</taxon>
        <taxon>Bacillati</taxon>
        <taxon>Bacillota</taxon>
        <taxon>Bacilli</taxon>
        <taxon>Lactobacillales</taxon>
        <taxon>Streptococcaceae</taxon>
        <taxon>Streptococcus</taxon>
    </lineage>
</organism>
<dbReference type="GO" id="GO:0006465">
    <property type="term" value="P:signal peptide processing"/>
    <property type="evidence" value="ECO:0007669"/>
    <property type="project" value="InterPro"/>
</dbReference>
<evidence type="ECO:0000313" key="10">
    <source>
        <dbReference type="EMBL" id="QIM46268.1"/>
    </source>
</evidence>
<keyword evidence="6 8" id="KW-0378">Hydrolase</keyword>
<evidence type="ECO:0000256" key="2">
    <source>
        <dbReference type="ARBA" id="ARBA00004401"/>
    </source>
</evidence>
<feature type="active site" evidence="7">
    <location>
        <position position="107"/>
    </location>
</feature>
<name>A0A6G8HZR0_9STRE</name>
<dbReference type="PANTHER" id="PTHR43390:SF1">
    <property type="entry name" value="CHLOROPLAST PROCESSING PEPTIDASE"/>
    <property type="match status" value="1"/>
</dbReference>
<dbReference type="Proteomes" id="UP000503166">
    <property type="component" value="Chromosome"/>
</dbReference>
<keyword evidence="8" id="KW-0812">Transmembrane</keyword>
<evidence type="ECO:0000256" key="4">
    <source>
        <dbReference type="ARBA" id="ARBA00013208"/>
    </source>
</evidence>
<dbReference type="CDD" id="cd06530">
    <property type="entry name" value="S26_SPase_I"/>
    <property type="match status" value="1"/>
</dbReference>
<dbReference type="InterPro" id="IPR019756">
    <property type="entry name" value="Pept_S26A_signal_pept_1_Ser-AS"/>
</dbReference>
<dbReference type="Gene3D" id="2.10.109.10">
    <property type="entry name" value="Umud Fragment, subunit A"/>
    <property type="match status" value="1"/>
</dbReference>
<feature type="transmembrane region" description="Helical" evidence="8">
    <location>
        <begin position="43"/>
        <end position="64"/>
    </location>
</feature>
<sequence>MKPLFEKKSQKINLTDLPKADDLSKELGKIKYRERYVRTLRSTVFTLLTVAALAVLIATIWLPVLQIYGNSMTPTLKAGDMVVSVSKKNLKQGDVVAFYYNNKVLVKRVIATSGQWVNVDKKGNVTVDGKKLNEPYLQKGEKDYGETNIKLPYQVPDGKYFVMGDHRKVSIDSRNKTVGPVDSEQLVGKLTLRIWPLSRMGAID</sequence>
<dbReference type="InterPro" id="IPR036286">
    <property type="entry name" value="LexA/Signal_pep-like_sf"/>
</dbReference>
<dbReference type="InterPro" id="IPR019533">
    <property type="entry name" value="Peptidase_S26"/>
</dbReference>
<evidence type="ECO:0000259" key="9">
    <source>
        <dbReference type="Pfam" id="PF10502"/>
    </source>
</evidence>
<evidence type="ECO:0000256" key="7">
    <source>
        <dbReference type="PIRSR" id="PIRSR600223-1"/>
    </source>
</evidence>
<dbReference type="InterPro" id="IPR000223">
    <property type="entry name" value="Pept_S26A_signal_pept_1"/>
</dbReference>
<dbReference type="InterPro" id="IPR019758">
    <property type="entry name" value="Pept_S26A_signal_pept_1_CS"/>
</dbReference>
<evidence type="ECO:0000256" key="8">
    <source>
        <dbReference type="RuleBase" id="RU362042"/>
    </source>
</evidence>
<dbReference type="GO" id="GO:0005886">
    <property type="term" value="C:plasma membrane"/>
    <property type="evidence" value="ECO:0007669"/>
    <property type="project" value="UniProtKB-SubCell"/>
</dbReference>
<evidence type="ECO:0000256" key="3">
    <source>
        <dbReference type="ARBA" id="ARBA00009370"/>
    </source>
</evidence>
<comment type="subcellular location">
    <subcellularLocation>
        <location evidence="2">Cell membrane</location>
        <topology evidence="2">Single-pass type II membrane protein</topology>
    </subcellularLocation>
    <subcellularLocation>
        <location evidence="8">Membrane</location>
        <topology evidence="8">Single-pass type II membrane protein</topology>
    </subcellularLocation>
</comment>
<dbReference type="PRINTS" id="PR00727">
    <property type="entry name" value="LEADERPTASE"/>
</dbReference>
<protein>
    <recommendedName>
        <fullName evidence="4 8">Signal peptidase I</fullName>
        <ecNumber evidence="4 8">3.4.21.89</ecNumber>
    </recommendedName>
</protein>
<feature type="active site" evidence="7">
    <location>
        <position position="71"/>
    </location>
</feature>
<feature type="domain" description="Peptidase S26" evidence="9">
    <location>
        <begin position="42"/>
        <end position="195"/>
    </location>
</feature>
<evidence type="ECO:0000256" key="6">
    <source>
        <dbReference type="ARBA" id="ARBA00022801"/>
    </source>
</evidence>
<dbReference type="RefSeq" id="WP_074639596.1">
    <property type="nucleotide sequence ID" value="NZ_CP046919.1"/>
</dbReference>
<dbReference type="GO" id="GO:0004252">
    <property type="term" value="F:serine-type endopeptidase activity"/>
    <property type="evidence" value="ECO:0007669"/>
    <property type="project" value="InterPro"/>
</dbReference>
<dbReference type="EC" id="3.4.21.89" evidence="4 8"/>
<evidence type="ECO:0000256" key="5">
    <source>
        <dbReference type="ARBA" id="ARBA00022670"/>
    </source>
</evidence>
<dbReference type="KEGG" id="srum:GPZ88_03865"/>
<keyword evidence="8" id="KW-0472">Membrane</keyword>
<evidence type="ECO:0000313" key="11">
    <source>
        <dbReference type="Proteomes" id="UP000503166"/>
    </source>
</evidence>
<keyword evidence="8" id="KW-1133">Transmembrane helix</keyword>